<dbReference type="PANTHER" id="PTHR43273:SF3">
    <property type="entry name" value="ANAEROBIC SULFATASE-MATURATING ENZYME HOMOLOG ASLB-RELATED"/>
    <property type="match status" value="1"/>
</dbReference>
<reference evidence="1" key="1">
    <citation type="journal article" date="2014" name="Front. Microbiol.">
        <title>High frequency of phylogenetically diverse reductive dehalogenase-homologous genes in deep subseafloor sedimentary metagenomes.</title>
        <authorList>
            <person name="Kawai M."/>
            <person name="Futagami T."/>
            <person name="Toyoda A."/>
            <person name="Takaki Y."/>
            <person name="Nishi S."/>
            <person name="Hori S."/>
            <person name="Arai W."/>
            <person name="Tsubouchi T."/>
            <person name="Morono Y."/>
            <person name="Uchiyama I."/>
            <person name="Ito T."/>
            <person name="Fujiyama A."/>
            <person name="Inagaki F."/>
            <person name="Takami H."/>
        </authorList>
    </citation>
    <scope>NUCLEOTIDE SEQUENCE</scope>
    <source>
        <strain evidence="1">Expedition CK06-06</strain>
    </source>
</reference>
<organism evidence="1">
    <name type="scientific">marine sediment metagenome</name>
    <dbReference type="NCBI Taxonomy" id="412755"/>
    <lineage>
        <taxon>unclassified sequences</taxon>
        <taxon>metagenomes</taxon>
        <taxon>ecological metagenomes</taxon>
    </lineage>
</organism>
<comment type="caution">
    <text evidence="1">The sequence shown here is derived from an EMBL/GenBank/DDBJ whole genome shotgun (WGS) entry which is preliminary data.</text>
</comment>
<dbReference type="GO" id="GO:0016491">
    <property type="term" value="F:oxidoreductase activity"/>
    <property type="evidence" value="ECO:0007669"/>
    <property type="project" value="InterPro"/>
</dbReference>
<protein>
    <recommendedName>
        <fullName evidence="2">Radical SAM core domain-containing protein</fullName>
    </recommendedName>
</protein>
<dbReference type="PANTHER" id="PTHR43273">
    <property type="entry name" value="ANAEROBIC SULFATASE-MATURATING ENZYME HOMOLOG ASLB-RELATED"/>
    <property type="match status" value="1"/>
</dbReference>
<evidence type="ECO:0008006" key="2">
    <source>
        <dbReference type="Google" id="ProtNLM"/>
    </source>
</evidence>
<dbReference type="InterPro" id="IPR013785">
    <property type="entry name" value="Aldolase_TIM"/>
</dbReference>
<gene>
    <name evidence="1" type="ORF">S12H4_26821</name>
</gene>
<sequence>MRGIERLKQHGVEFNILTLINNQTVKKAKEIYRYHCDNGFFFHQYIPCVEFDEDGNLRPFSINGEDWGKFLFDLFEEWIKEDVKRVSIRLFDSIMEYLVYGRYNVCYMGKSCVQYFVV</sequence>
<dbReference type="InterPro" id="IPR023867">
    <property type="entry name" value="Sulphatase_maturase_rSAM"/>
</dbReference>
<dbReference type="EMBL" id="BARW01015258">
    <property type="protein sequence ID" value="GAI92648.1"/>
    <property type="molecule type" value="Genomic_DNA"/>
</dbReference>
<dbReference type="Gene3D" id="3.20.20.70">
    <property type="entry name" value="Aldolase class I"/>
    <property type="match status" value="1"/>
</dbReference>
<dbReference type="InterPro" id="IPR058240">
    <property type="entry name" value="rSAM_sf"/>
</dbReference>
<feature type="non-terminal residue" evidence="1">
    <location>
        <position position="118"/>
    </location>
</feature>
<dbReference type="SUPFAM" id="SSF102114">
    <property type="entry name" value="Radical SAM enzymes"/>
    <property type="match status" value="1"/>
</dbReference>
<accession>X1SI63</accession>
<name>X1SI63_9ZZZZ</name>
<dbReference type="AlphaFoldDB" id="X1SI63"/>
<evidence type="ECO:0000313" key="1">
    <source>
        <dbReference type="EMBL" id="GAI92648.1"/>
    </source>
</evidence>
<proteinExistence type="predicted"/>